<comment type="function">
    <text evidence="6">Accessory subunit of the DNA polymerase alpha complex (also known as the alpha DNA polymerase-primase complex) which plays an essential role in the initiation of DNA synthesis.</text>
</comment>
<evidence type="ECO:0000256" key="2">
    <source>
        <dbReference type="ARBA" id="ARBA00007299"/>
    </source>
</evidence>
<evidence type="ECO:0000259" key="8">
    <source>
        <dbReference type="Pfam" id="PF22062"/>
    </source>
</evidence>
<dbReference type="InterPro" id="IPR007185">
    <property type="entry name" value="DNA_pol_a/d/e_bsu"/>
</dbReference>
<dbReference type="InterPro" id="IPR016722">
    <property type="entry name" value="DNA_pol_alpha_bsu"/>
</dbReference>
<organism evidence="9 10">
    <name type="scientific">Psilocybe cyanescens</name>
    <dbReference type="NCBI Taxonomy" id="93625"/>
    <lineage>
        <taxon>Eukaryota</taxon>
        <taxon>Fungi</taxon>
        <taxon>Dikarya</taxon>
        <taxon>Basidiomycota</taxon>
        <taxon>Agaricomycotina</taxon>
        <taxon>Agaricomycetes</taxon>
        <taxon>Agaricomycetidae</taxon>
        <taxon>Agaricales</taxon>
        <taxon>Agaricineae</taxon>
        <taxon>Strophariaceae</taxon>
        <taxon>Psilocybe</taxon>
    </lineage>
</organism>
<dbReference type="Pfam" id="PF22062">
    <property type="entry name" value="OB_DPOA2"/>
    <property type="match status" value="1"/>
</dbReference>
<dbReference type="PIRSF" id="PIRSF018300">
    <property type="entry name" value="DNA_pol_alph_2"/>
    <property type="match status" value="1"/>
</dbReference>
<proteinExistence type="inferred from homology"/>
<evidence type="ECO:0000256" key="3">
    <source>
        <dbReference type="ARBA" id="ARBA00018596"/>
    </source>
</evidence>
<dbReference type="PANTHER" id="PTHR23061">
    <property type="entry name" value="DNA POLYMERASE 2 ALPHA 70 KDA SUBUNIT"/>
    <property type="match status" value="1"/>
</dbReference>
<comment type="similarity">
    <text evidence="2 6">Belongs to the DNA polymerase alpha subunit B family.</text>
</comment>
<feature type="domain" description="DNA polymerase alpha subunit B OB" evidence="8">
    <location>
        <begin position="174"/>
        <end position="291"/>
    </location>
</feature>
<dbReference type="Gene3D" id="3.60.21.60">
    <property type="match status" value="2"/>
</dbReference>
<keyword evidence="10" id="KW-1185">Reference proteome</keyword>
<comment type="caution">
    <text evidence="9">The sequence shown here is derived from an EMBL/GenBank/DDBJ whole genome shotgun (WGS) entry which is preliminary data.</text>
</comment>
<dbReference type="STRING" id="93625.A0A409VP51"/>
<evidence type="ECO:0000313" key="9">
    <source>
        <dbReference type="EMBL" id="PPQ67986.1"/>
    </source>
</evidence>
<evidence type="ECO:0000256" key="5">
    <source>
        <dbReference type="ARBA" id="ARBA00023242"/>
    </source>
</evidence>
<dbReference type="Pfam" id="PF04042">
    <property type="entry name" value="DNA_pol_E_B"/>
    <property type="match status" value="1"/>
</dbReference>
<comment type="subcellular location">
    <subcellularLocation>
        <location evidence="1 6">Nucleus</location>
    </subcellularLocation>
</comment>
<keyword evidence="5 6" id="KW-0539">Nucleus</keyword>
<dbReference type="OrthoDB" id="336885at2759"/>
<dbReference type="InParanoid" id="A0A409VP51"/>
<dbReference type="PANTHER" id="PTHR23061:SF12">
    <property type="entry name" value="DNA POLYMERASE ALPHA SUBUNIT B"/>
    <property type="match status" value="1"/>
</dbReference>
<evidence type="ECO:0000256" key="1">
    <source>
        <dbReference type="ARBA" id="ARBA00004123"/>
    </source>
</evidence>
<dbReference type="Proteomes" id="UP000283269">
    <property type="component" value="Unassembled WGS sequence"/>
</dbReference>
<reference evidence="9 10" key="1">
    <citation type="journal article" date="2018" name="Evol. Lett.">
        <title>Horizontal gene cluster transfer increased hallucinogenic mushroom diversity.</title>
        <authorList>
            <person name="Reynolds H.T."/>
            <person name="Vijayakumar V."/>
            <person name="Gluck-Thaler E."/>
            <person name="Korotkin H.B."/>
            <person name="Matheny P.B."/>
            <person name="Slot J.C."/>
        </authorList>
    </citation>
    <scope>NUCLEOTIDE SEQUENCE [LARGE SCALE GENOMIC DNA]</scope>
    <source>
        <strain evidence="9 10">2631</strain>
    </source>
</reference>
<dbReference type="InterPro" id="IPR054300">
    <property type="entry name" value="OB_DPOA2"/>
</dbReference>
<protein>
    <recommendedName>
        <fullName evidence="3 6">DNA polymerase alpha subunit B</fullName>
    </recommendedName>
</protein>
<feature type="domain" description="DNA polymerase alpha/delta/epsilon subunit B" evidence="7">
    <location>
        <begin position="322"/>
        <end position="550"/>
    </location>
</feature>
<dbReference type="GO" id="GO:0006270">
    <property type="term" value="P:DNA replication initiation"/>
    <property type="evidence" value="ECO:0007669"/>
    <property type="project" value="TreeGrafter"/>
</dbReference>
<keyword evidence="4 6" id="KW-0235">DNA replication</keyword>
<sequence>MDSTLREELERVFRDNGHIIEEKLIPECVSICKMYVISPEDFRFKVEAMNYKPSTTRSEISPITMETLSGVKTQIQQSLAKENAKRTQSASRGLNTAHVDRNKFISQMGRGFSNKAAVQPLSVKQERSEMENSWTPRSNVVQTSNVSFVGPPTDAEARRKRAYRYMFEKISERSESLDQLIDDFADLIRAHYNISEFGDPSSTTDGEITIVGRITHDAEAGSMSKLVEGAITIESSRMLSSGARVLLSLDPSIRIRGAVRGVGGFGLYPGAIVALKGKNGGGGYFLATEVLGIPPLKPSPAAQRLINHKTDPSTSQSPISMMVACGPFTTDSDIGYKPWRALLHQIKAQKPDVLLLIGPFVDAAHPKIKAGELEVSPTNLFRAHFVDPLQAFLVASPGSIVLLLPSVRDLTSTHVAFPQPELDEDVFNFNSRIHLLPNPARFTINDVSFAATSVDTLFHLRKEEYFKRGVEVEPLPTESYDLPNDAMANLCRHLLLQRSFYPIFPPPPDLSSEVNLDMSHFDDARMVDEGDLDYAPDVLILPSRLKQFSKVIHSTSTLNPSFLSKGTYGTISLGPRSAGTPLERLKVEVARLEVPTPASTSASTATTPAV</sequence>
<accession>A0A409VP51</accession>
<name>A0A409VP51_PSICY</name>
<dbReference type="FunCoup" id="A0A409VP51">
    <property type="interactions" value="157"/>
</dbReference>
<dbReference type="GO" id="GO:0005658">
    <property type="term" value="C:alpha DNA polymerase:primase complex"/>
    <property type="evidence" value="ECO:0007669"/>
    <property type="project" value="TreeGrafter"/>
</dbReference>
<dbReference type="GO" id="GO:0003677">
    <property type="term" value="F:DNA binding"/>
    <property type="evidence" value="ECO:0007669"/>
    <property type="project" value="InterPro"/>
</dbReference>
<dbReference type="EMBL" id="NHYD01003966">
    <property type="protein sequence ID" value="PPQ67986.1"/>
    <property type="molecule type" value="Genomic_DNA"/>
</dbReference>
<dbReference type="AlphaFoldDB" id="A0A409VP51"/>
<evidence type="ECO:0000313" key="10">
    <source>
        <dbReference type="Proteomes" id="UP000283269"/>
    </source>
</evidence>
<gene>
    <name evidence="9" type="ORF">CVT25_000466</name>
</gene>
<evidence type="ECO:0000259" key="7">
    <source>
        <dbReference type="Pfam" id="PF04042"/>
    </source>
</evidence>
<evidence type="ECO:0000256" key="6">
    <source>
        <dbReference type="PIRNR" id="PIRNR018300"/>
    </source>
</evidence>
<evidence type="ECO:0000256" key="4">
    <source>
        <dbReference type="ARBA" id="ARBA00022705"/>
    </source>
</evidence>